<feature type="domain" description="HTH luxR-type" evidence="5">
    <location>
        <begin position="72"/>
        <end position="137"/>
    </location>
</feature>
<evidence type="ECO:0000256" key="2">
    <source>
        <dbReference type="ARBA" id="ARBA00023125"/>
    </source>
</evidence>
<dbReference type="SUPFAM" id="SSF46894">
    <property type="entry name" value="C-terminal effector domain of the bipartite response regulators"/>
    <property type="match status" value="1"/>
</dbReference>
<dbReference type="EMBL" id="BAAAUD010000002">
    <property type="protein sequence ID" value="GAA2920741.1"/>
    <property type="molecule type" value="Genomic_DNA"/>
</dbReference>
<evidence type="ECO:0000313" key="6">
    <source>
        <dbReference type="EMBL" id="GAA2920741.1"/>
    </source>
</evidence>
<reference evidence="6 7" key="1">
    <citation type="journal article" date="2019" name="Int. J. Syst. Evol. Microbiol.">
        <title>The Global Catalogue of Microorganisms (GCM) 10K type strain sequencing project: providing services to taxonomists for standard genome sequencing and annotation.</title>
        <authorList>
            <consortium name="The Broad Institute Genomics Platform"/>
            <consortium name="The Broad Institute Genome Sequencing Center for Infectious Disease"/>
            <person name="Wu L."/>
            <person name="Ma J."/>
        </authorList>
    </citation>
    <scope>NUCLEOTIDE SEQUENCE [LARGE SCALE GENOMIC DNA]</scope>
    <source>
        <strain evidence="6 7">JCM 9088</strain>
    </source>
</reference>
<dbReference type="PANTHER" id="PTHR44688">
    <property type="entry name" value="DNA-BINDING TRANSCRIPTIONAL ACTIVATOR DEVR_DOSR"/>
    <property type="match status" value="1"/>
</dbReference>
<evidence type="ECO:0000259" key="5">
    <source>
        <dbReference type="PROSITE" id="PS50043"/>
    </source>
</evidence>
<keyword evidence="2" id="KW-0238">DNA-binding</keyword>
<evidence type="ECO:0000256" key="1">
    <source>
        <dbReference type="ARBA" id="ARBA00023015"/>
    </source>
</evidence>
<dbReference type="InterPro" id="IPR000792">
    <property type="entry name" value="Tscrpt_reg_LuxR_C"/>
</dbReference>
<dbReference type="PRINTS" id="PR00038">
    <property type="entry name" value="HTHLUXR"/>
</dbReference>
<dbReference type="PROSITE" id="PS50043">
    <property type="entry name" value="HTH_LUXR_2"/>
    <property type="match status" value="1"/>
</dbReference>
<dbReference type="Gene3D" id="1.10.10.10">
    <property type="entry name" value="Winged helix-like DNA-binding domain superfamily/Winged helix DNA-binding domain"/>
    <property type="match status" value="1"/>
</dbReference>
<dbReference type="CDD" id="cd06170">
    <property type="entry name" value="LuxR_C_like"/>
    <property type="match status" value="1"/>
</dbReference>
<name>A0ABN3WLD4_9ACTN</name>
<evidence type="ECO:0000313" key="7">
    <source>
        <dbReference type="Proteomes" id="UP001500403"/>
    </source>
</evidence>
<dbReference type="SMART" id="SM00421">
    <property type="entry name" value="HTH_LUXR"/>
    <property type="match status" value="1"/>
</dbReference>
<dbReference type="Proteomes" id="UP001500403">
    <property type="component" value="Unassembled WGS sequence"/>
</dbReference>
<keyword evidence="1" id="KW-0805">Transcription regulation</keyword>
<dbReference type="Pfam" id="PF00196">
    <property type="entry name" value="GerE"/>
    <property type="match status" value="1"/>
</dbReference>
<keyword evidence="3" id="KW-0804">Transcription</keyword>
<evidence type="ECO:0000256" key="3">
    <source>
        <dbReference type="ARBA" id="ARBA00023163"/>
    </source>
</evidence>
<evidence type="ECO:0000256" key="4">
    <source>
        <dbReference type="SAM" id="MobiDB-lite"/>
    </source>
</evidence>
<dbReference type="InterPro" id="IPR036388">
    <property type="entry name" value="WH-like_DNA-bd_sf"/>
</dbReference>
<dbReference type="PANTHER" id="PTHR44688:SF16">
    <property type="entry name" value="DNA-BINDING TRANSCRIPTIONAL ACTIVATOR DEVR_DOSR"/>
    <property type="match status" value="1"/>
</dbReference>
<gene>
    <name evidence="6" type="ORF">GCM10010446_00920</name>
</gene>
<keyword evidence="7" id="KW-1185">Reference proteome</keyword>
<dbReference type="InterPro" id="IPR016032">
    <property type="entry name" value="Sig_transdc_resp-reg_C-effctor"/>
</dbReference>
<proteinExistence type="predicted"/>
<feature type="region of interest" description="Disordered" evidence="4">
    <location>
        <begin position="51"/>
        <end position="82"/>
    </location>
</feature>
<organism evidence="6 7">
    <name type="scientific">Streptomyces enissocaesilis</name>
    <dbReference type="NCBI Taxonomy" id="332589"/>
    <lineage>
        <taxon>Bacteria</taxon>
        <taxon>Bacillati</taxon>
        <taxon>Actinomycetota</taxon>
        <taxon>Actinomycetes</taxon>
        <taxon>Kitasatosporales</taxon>
        <taxon>Streptomycetaceae</taxon>
        <taxon>Streptomyces</taxon>
        <taxon>Streptomyces rochei group</taxon>
    </lineage>
</organism>
<comment type="caution">
    <text evidence="6">The sequence shown here is derived from an EMBL/GenBank/DDBJ whole genome shotgun (WGS) entry which is preliminary data.</text>
</comment>
<accession>A0ABN3WLD4</accession>
<sequence length="145" mass="16314">METRGAHPPEKRTQHADLHRHNLHDLLTAVGRLSETVQQLHSNLAHLLPQGAHLAERVPAPDNRRDPSPVPSETPKSALSPQEIRVLQLTSRGFSNRQIARELALSEQTVKNYMSTVFRKIGVQSRTEAAYYWTRKGGQDPTECP</sequence>
<protein>
    <recommendedName>
        <fullName evidence="5">HTH luxR-type domain-containing protein</fullName>
    </recommendedName>
</protein>